<keyword evidence="2" id="KW-1185">Reference proteome</keyword>
<gene>
    <name evidence="1" type="ORF">TASK_LOCUS1396</name>
</gene>
<reference evidence="1 2" key="2">
    <citation type="submission" date="2018-11" db="EMBL/GenBank/DDBJ databases">
        <authorList>
            <consortium name="Pathogen Informatics"/>
        </authorList>
    </citation>
    <scope>NUCLEOTIDE SEQUENCE [LARGE SCALE GENOMIC DNA]</scope>
</reference>
<evidence type="ECO:0000313" key="2">
    <source>
        <dbReference type="Proteomes" id="UP000282613"/>
    </source>
</evidence>
<dbReference type="AlphaFoldDB" id="A0A0R3VVI1"/>
<proteinExistence type="predicted"/>
<evidence type="ECO:0000313" key="3">
    <source>
        <dbReference type="WBParaSite" id="TASK_0000139501-mRNA-1"/>
    </source>
</evidence>
<dbReference type="EMBL" id="UYRS01000342">
    <property type="protein sequence ID" value="VDK22972.1"/>
    <property type="molecule type" value="Genomic_DNA"/>
</dbReference>
<organism evidence="3">
    <name type="scientific">Taenia asiatica</name>
    <name type="common">Asian tapeworm</name>
    <dbReference type="NCBI Taxonomy" id="60517"/>
    <lineage>
        <taxon>Eukaryota</taxon>
        <taxon>Metazoa</taxon>
        <taxon>Spiralia</taxon>
        <taxon>Lophotrochozoa</taxon>
        <taxon>Platyhelminthes</taxon>
        <taxon>Cestoda</taxon>
        <taxon>Eucestoda</taxon>
        <taxon>Cyclophyllidea</taxon>
        <taxon>Taeniidae</taxon>
        <taxon>Taenia</taxon>
    </lineage>
</organism>
<protein>
    <submittedName>
        <fullName evidence="3">MICOS complex subunit MIC10</fullName>
    </submittedName>
</protein>
<evidence type="ECO:0000313" key="1">
    <source>
        <dbReference type="EMBL" id="VDK22972.1"/>
    </source>
</evidence>
<dbReference type="WBParaSite" id="TASK_0000139501-mRNA-1">
    <property type="protein sequence ID" value="TASK_0000139501-mRNA-1"/>
    <property type="gene ID" value="TASK_0000139501"/>
</dbReference>
<name>A0A0R3VVI1_TAEAS</name>
<reference evidence="3" key="1">
    <citation type="submission" date="2017-02" db="UniProtKB">
        <authorList>
            <consortium name="WormBaseParasite"/>
        </authorList>
    </citation>
    <scope>IDENTIFICATION</scope>
</reference>
<sequence>MDQSKALAFGAVSVGMGMAVYTRKRYHKQVDVSIGLSIDWLACKEQSSAIALSLLYALPFVQTLVTRCATTQQAPLQPIN</sequence>
<dbReference type="Proteomes" id="UP000282613">
    <property type="component" value="Unassembled WGS sequence"/>
</dbReference>
<accession>A0A0R3VVI1</accession>